<proteinExistence type="predicted"/>
<comment type="cofactor">
    <cofactor evidence="15">
        <name>Ca(2+)</name>
        <dbReference type="ChEBI" id="CHEBI:29108"/>
    </cofactor>
    <text evidence="15">Binds 1 Ca(2+) ion per subunit.</text>
</comment>
<evidence type="ECO:0000256" key="14">
    <source>
        <dbReference type="ARBA" id="ARBA00023180"/>
    </source>
</evidence>
<dbReference type="EC" id="3.4.14.10" evidence="4"/>
<comment type="caution">
    <text evidence="18">The sequence shown here is derived from an EMBL/GenBank/DDBJ whole genome shotgun (WGS) entry which is preliminary data.</text>
</comment>
<feature type="compositionally biased region" description="Acidic residues" evidence="16">
    <location>
        <begin position="271"/>
        <end position="283"/>
    </location>
</feature>
<feature type="region of interest" description="Disordered" evidence="16">
    <location>
        <begin position="266"/>
        <end position="285"/>
    </location>
</feature>
<keyword evidence="11 15" id="KW-0106">Calcium</keyword>
<comment type="catalytic activity">
    <reaction evidence="1">
        <text>Release of an N-terminal tripeptide from a polypeptide.</text>
        <dbReference type="EC" id="3.4.14.10"/>
    </reaction>
</comment>
<keyword evidence="5" id="KW-0964">Secreted</keyword>
<evidence type="ECO:0000256" key="13">
    <source>
        <dbReference type="ARBA" id="ARBA00023145"/>
    </source>
</evidence>
<dbReference type="PANTHER" id="PTHR14218:SF15">
    <property type="entry name" value="TRIPEPTIDYL-PEPTIDASE 1"/>
    <property type="match status" value="1"/>
</dbReference>
<evidence type="ECO:0000256" key="10">
    <source>
        <dbReference type="ARBA" id="ARBA00022825"/>
    </source>
</evidence>
<keyword evidence="10" id="KW-0720">Serine protease</keyword>
<keyword evidence="12" id="KW-0843">Virulence</keyword>
<evidence type="ECO:0000256" key="6">
    <source>
        <dbReference type="ARBA" id="ARBA00022670"/>
    </source>
</evidence>
<evidence type="ECO:0000256" key="11">
    <source>
        <dbReference type="ARBA" id="ARBA00022837"/>
    </source>
</evidence>
<dbReference type="CDD" id="cd04056">
    <property type="entry name" value="Peptidases_S53"/>
    <property type="match status" value="1"/>
</dbReference>
<keyword evidence="7 15" id="KW-0479">Metal-binding</keyword>
<dbReference type="PROSITE" id="PS51695">
    <property type="entry name" value="SEDOLISIN"/>
    <property type="match status" value="1"/>
</dbReference>
<dbReference type="AlphaFoldDB" id="A0AAD4Q232"/>
<keyword evidence="19" id="KW-1185">Reference proteome</keyword>
<keyword evidence="8" id="KW-0732">Signal</keyword>
<feature type="binding site" evidence="15">
    <location>
        <position position="624"/>
    </location>
    <ligand>
        <name>Ca(2+)</name>
        <dbReference type="ChEBI" id="CHEBI:29108"/>
    </ligand>
</feature>
<dbReference type="GO" id="GO:0005576">
    <property type="term" value="C:extracellular region"/>
    <property type="evidence" value="ECO:0007669"/>
    <property type="project" value="UniProtKB-SubCell"/>
</dbReference>
<evidence type="ECO:0000256" key="2">
    <source>
        <dbReference type="ARBA" id="ARBA00002451"/>
    </source>
</evidence>
<dbReference type="FunFam" id="3.40.50.200:FF:000015">
    <property type="entry name" value="Tripeptidyl peptidase A"/>
    <property type="match status" value="1"/>
</dbReference>
<dbReference type="InterPro" id="IPR036852">
    <property type="entry name" value="Peptidase_S8/S53_dom_sf"/>
</dbReference>
<dbReference type="GO" id="GO:0008240">
    <property type="term" value="F:tripeptidyl-peptidase activity"/>
    <property type="evidence" value="ECO:0007669"/>
    <property type="project" value="UniProtKB-EC"/>
</dbReference>
<evidence type="ECO:0000259" key="17">
    <source>
        <dbReference type="PROSITE" id="PS51695"/>
    </source>
</evidence>
<name>A0AAD4Q232_9AGAM</name>
<dbReference type="SMART" id="SM00944">
    <property type="entry name" value="Pro-kuma_activ"/>
    <property type="match status" value="1"/>
</dbReference>
<dbReference type="PANTHER" id="PTHR14218">
    <property type="entry name" value="PROTEASE S8 TRIPEPTIDYL PEPTIDASE I CLN2"/>
    <property type="match status" value="1"/>
</dbReference>
<evidence type="ECO:0000256" key="15">
    <source>
        <dbReference type="PROSITE-ProRule" id="PRU01032"/>
    </source>
</evidence>
<dbReference type="Gene3D" id="3.40.50.200">
    <property type="entry name" value="Peptidase S8/S53 domain"/>
    <property type="match status" value="1"/>
</dbReference>
<dbReference type="Pfam" id="PF09286">
    <property type="entry name" value="Pro-kuma_activ"/>
    <property type="match status" value="2"/>
</dbReference>
<comment type="subcellular location">
    <subcellularLocation>
        <location evidence="3">Secreted</location>
        <location evidence="3">Extracellular space</location>
    </subcellularLocation>
</comment>
<dbReference type="CDD" id="cd11377">
    <property type="entry name" value="Pro-peptidase_S53"/>
    <property type="match status" value="1"/>
</dbReference>
<evidence type="ECO:0000256" key="1">
    <source>
        <dbReference type="ARBA" id="ARBA00001910"/>
    </source>
</evidence>
<feature type="domain" description="Peptidase S53" evidence="17">
    <location>
        <begin position="281"/>
        <end position="646"/>
    </location>
</feature>
<feature type="binding site" evidence="15">
    <location>
        <position position="626"/>
    </location>
    <ligand>
        <name>Ca(2+)</name>
        <dbReference type="ChEBI" id="CHEBI:29108"/>
    </ligand>
</feature>
<comment type="caution">
    <text evidence="15">Lacks conserved residue(s) required for the propagation of feature annotation.</text>
</comment>
<keyword evidence="6" id="KW-0645">Protease</keyword>
<evidence type="ECO:0000256" key="8">
    <source>
        <dbReference type="ARBA" id="ARBA00022729"/>
    </source>
</evidence>
<dbReference type="SUPFAM" id="SSF54897">
    <property type="entry name" value="Protease propeptides/inhibitors"/>
    <property type="match status" value="1"/>
</dbReference>
<sequence>MHNKALLPSHFFSVLVSAPLTLTLGGPLITRYFQLSFLSVLVAMPFPNFATPLAPSWHDIDVKHTWNSIPPNWEALGHPPNGTTVDLHVALKPHNENALSDALYKVSDPRSPEHVLSNVPPRTMHSHVLLLRCRYGAHLSKEQVAQLVAPHPNALELINSWLRHYAVPSSSISTTHGGSWLKLTGVPVSKANELLGASYQVYRRIGTNDSTILRTVGYGLPSVLHAHVQTVIPATYFASTGTLRQTPRRRTVRATEDVSSRELVTVLPSRDDDDDDDEDDGIEPSDLRWMYGTAEYVPAAMDRNLIGITGHLNDHPSPEDLKAFMTECRMDAEDATYEVALINGGGYDSSHPASEANLGMQYSQAIAYPTPHTFYSTGGEIYIYNNQPGANDVWLAWLVYMLGQTNVPQTISTPYGDTENDLPLEYTTTLCNLFAQLGMRGASVIFASGNDGVGGGNCLADDGSGRVEFIPYFPASCPYVTSVGGTTGYPEVAAPLSGGGFSNHFPRPVYQNVVVPPFLQQLGSQYHGSYNAEGRGIPDISAQALKYLLSLTTRVFSQMAQAALHLCTVAGIISLLNDYRLATGRKPLGFLNPWLYGLGIDGLNDITSGSNPGCDTDGFTAIVGWDPVTGLGTPDFVALKQTLDHMDEGEGDATHNKGIRATFSERLNNSDMAVLLA</sequence>
<organism evidence="18 19">
    <name type="scientific">Lactarius akahatsu</name>
    <dbReference type="NCBI Taxonomy" id="416441"/>
    <lineage>
        <taxon>Eukaryota</taxon>
        <taxon>Fungi</taxon>
        <taxon>Dikarya</taxon>
        <taxon>Basidiomycota</taxon>
        <taxon>Agaricomycotina</taxon>
        <taxon>Agaricomycetes</taxon>
        <taxon>Russulales</taxon>
        <taxon>Russulaceae</taxon>
        <taxon>Lactarius</taxon>
    </lineage>
</organism>
<evidence type="ECO:0000313" key="19">
    <source>
        <dbReference type="Proteomes" id="UP001201163"/>
    </source>
</evidence>
<protein>
    <recommendedName>
        <fullName evidence="4">tripeptidyl-peptidase II</fullName>
        <ecNumber evidence="4">3.4.14.10</ecNumber>
    </recommendedName>
</protein>
<dbReference type="InterPro" id="IPR015366">
    <property type="entry name" value="S53_propep"/>
</dbReference>
<evidence type="ECO:0000313" key="18">
    <source>
        <dbReference type="EMBL" id="KAH8977064.1"/>
    </source>
</evidence>
<feature type="binding site" evidence="15">
    <location>
        <position position="605"/>
    </location>
    <ligand>
        <name>Ca(2+)</name>
        <dbReference type="ChEBI" id="CHEBI:29108"/>
    </ligand>
</feature>
<keyword evidence="9" id="KW-0378">Hydrolase</keyword>
<keyword evidence="13" id="KW-0865">Zymogen</keyword>
<evidence type="ECO:0000256" key="9">
    <source>
        <dbReference type="ARBA" id="ARBA00022801"/>
    </source>
</evidence>
<evidence type="ECO:0000256" key="4">
    <source>
        <dbReference type="ARBA" id="ARBA00012462"/>
    </source>
</evidence>
<dbReference type="SUPFAM" id="SSF52743">
    <property type="entry name" value="Subtilisin-like"/>
    <property type="match status" value="1"/>
</dbReference>
<accession>A0AAD4Q232</accession>
<gene>
    <name evidence="18" type="ORF">EDB92DRAFT_2003390</name>
</gene>
<dbReference type="GO" id="GO:0006508">
    <property type="term" value="P:proteolysis"/>
    <property type="evidence" value="ECO:0007669"/>
    <property type="project" value="UniProtKB-KW"/>
</dbReference>
<evidence type="ECO:0000256" key="7">
    <source>
        <dbReference type="ARBA" id="ARBA00022723"/>
    </source>
</evidence>
<feature type="binding site" evidence="15">
    <location>
        <position position="606"/>
    </location>
    <ligand>
        <name>Ca(2+)</name>
        <dbReference type="ChEBI" id="CHEBI:29108"/>
    </ligand>
</feature>
<evidence type="ECO:0000256" key="3">
    <source>
        <dbReference type="ARBA" id="ARBA00004239"/>
    </source>
</evidence>
<evidence type="ECO:0000256" key="16">
    <source>
        <dbReference type="SAM" id="MobiDB-lite"/>
    </source>
</evidence>
<dbReference type="InterPro" id="IPR050819">
    <property type="entry name" value="Tripeptidyl-peptidase_I"/>
</dbReference>
<dbReference type="Proteomes" id="UP001201163">
    <property type="component" value="Unassembled WGS sequence"/>
</dbReference>
<dbReference type="GO" id="GO:0046872">
    <property type="term" value="F:metal ion binding"/>
    <property type="evidence" value="ECO:0007669"/>
    <property type="project" value="UniProtKB-UniRule"/>
</dbReference>
<dbReference type="GO" id="GO:0004252">
    <property type="term" value="F:serine-type endopeptidase activity"/>
    <property type="evidence" value="ECO:0007669"/>
    <property type="project" value="InterPro"/>
</dbReference>
<comment type="function">
    <text evidence="2">Secreted tripeptidyl-peptidase which degrades proteins at acidic pHs and is involved in virulence.</text>
</comment>
<dbReference type="InterPro" id="IPR030400">
    <property type="entry name" value="Sedolisin_dom"/>
</dbReference>
<reference evidence="18" key="1">
    <citation type="submission" date="2022-01" db="EMBL/GenBank/DDBJ databases">
        <title>Comparative genomics reveals a dynamic genome evolution in the ectomycorrhizal milk-cap (Lactarius) mushrooms.</title>
        <authorList>
            <consortium name="DOE Joint Genome Institute"/>
            <person name="Lebreton A."/>
            <person name="Tang N."/>
            <person name="Kuo A."/>
            <person name="LaButti K."/>
            <person name="Drula E."/>
            <person name="Barry K."/>
            <person name="Clum A."/>
            <person name="Lipzen A."/>
            <person name="Mousain D."/>
            <person name="Ng V."/>
            <person name="Wang R."/>
            <person name="Wang X."/>
            <person name="Dai Y."/>
            <person name="Henrissat B."/>
            <person name="Grigoriev I.V."/>
            <person name="Guerin-Laguette A."/>
            <person name="Yu F."/>
            <person name="Martin F.M."/>
        </authorList>
    </citation>
    <scope>NUCLEOTIDE SEQUENCE</scope>
    <source>
        <strain evidence="18">QP</strain>
    </source>
</reference>
<evidence type="ECO:0000256" key="5">
    <source>
        <dbReference type="ARBA" id="ARBA00022525"/>
    </source>
</evidence>
<keyword evidence="14" id="KW-0325">Glycoprotein</keyword>
<dbReference type="EMBL" id="JAKELL010000377">
    <property type="protein sequence ID" value="KAH8977064.1"/>
    <property type="molecule type" value="Genomic_DNA"/>
</dbReference>
<evidence type="ECO:0000256" key="12">
    <source>
        <dbReference type="ARBA" id="ARBA00023026"/>
    </source>
</evidence>